<reference evidence="10" key="2">
    <citation type="submission" date="2025-08" db="UniProtKB">
        <authorList>
            <consortium name="EnsemblFungi"/>
        </authorList>
    </citation>
    <scope>IDENTIFICATION</scope>
    <source>
        <strain evidence="10">4287 / CBS 123668 / FGSC 9935 / NRRL 34936</strain>
    </source>
</reference>
<evidence type="ECO:0000256" key="5">
    <source>
        <dbReference type="ARBA" id="ARBA00022989"/>
    </source>
</evidence>
<dbReference type="GO" id="GO:0016020">
    <property type="term" value="C:membrane"/>
    <property type="evidence" value="ECO:0007669"/>
    <property type="project" value="UniProtKB-SubCell"/>
</dbReference>
<feature type="transmembrane region" description="Helical" evidence="9">
    <location>
        <begin position="192"/>
        <end position="212"/>
    </location>
</feature>
<dbReference type="FunFam" id="1.20.1250.20:FF:000090">
    <property type="entry name" value="MFS sugar transporter, putative"/>
    <property type="match status" value="1"/>
</dbReference>
<feature type="transmembrane region" description="Helical" evidence="9">
    <location>
        <begin position="425"/>
        <end position="442"/>
    </location>
</feature>
<dbReference type="Proteomes" id="UP000002489">
    <property type="component" value="Unassembled WGS sequence"/>
</dbReference>
<name>A0A0D2YBA0_FUSOF</name>
<keyword evidence="4 9" id="KW-0812">Transmembrane</keyword>
<evidence type="ECO:0000256" key="7">
    <source>
        <dbReference type="RuleBase" id="RU003346"/>
    </source>
</evidence>
<evidence type="ECO:0000256" key="2">
    <source>
        <dbReference type="ARBA" id="ARBA00010992"/>
    </source>
</evidence>
<evidence type="ECO:0000256" key="4">
    <source>
        <dbReference type="ARBA" id="ARBA00022692"/>
    </source>
</evidence>
<gene>
    <name evidence="10" type="primary">28954832</name>
</gene>
<comment type="similarity">
    <text evidence="2 7">Belongs to the major facilitator superfamily. Sugar transporter (TC 2.A.1.1) family.</text>
</comment>
<feature type="transmembrane region" description="Helical" evidence="9">
    <location>
        <begin position="321"/>
        <end position="341"/>
    </location>
</feature>
<dbReference type="EnsemblFungi" id="FOXG_13578T0">
    <property type="protein sequence ID" value="FOXG_13578P0"/>
    <property type="gene ID" value="FOXG_13578"/>
</dbReference>
<feature type="transmembrane region" description="Helical" evidence="9">
    <location>
        <begin position="74"/>
        <end position="94"/>
    </location>
</feature>
<feature type="transmembrane region" description="Helical" evidence="9">
    <location>
        <begin position="278"/>
        <end position="301"/>
    </location>
</feature>
<organism evidence="10 11">
    <name type="scientific">Fusarium oxysporum (strain Fo5176)</name>
    <name type="common">Fusarium vascular wilt</name>
    <dbReference type="NCBI Taxonomy" id="660025"/>
    <lineage>
        <taxon>Eukaryota</taxon>
        <taxon>Fungi</taxon>
        <taxon>Dikarya</taxon>
        <taxon>Ascomycota</taxon>
        <taxon>Pezizomycotina</taxon>
        <taxon>Sordariomycetes</taxon>
        <taxon>Hypocreomycetidae</taxon>
        <taxon>Hypocreales</taxon>
        <taxon>Nectriaceae</taxon>
        <taxon>Fusarium</taxon>
        <taxon>Fusarium oxysporum species complex</taxon>
    </lineage>
</organism>
<feature type="transmembrane region" description="Helical" evidence="9">
    <location>
        <begin position="130"/>
        <end position="149"/>
    </location>
</feature>
<dbReference type="InterPro" id="IPR036259">
    <property type="entry name" value="MFS_trans_sf"/>
</dbReference>
<feature type="transmembrane region" description="Helical" evidence="9">
    <location>
        <begin position="377"/>
        <end position="404"/>
    </location>
</feature>
<feature type="transmembrane region" description="Helical" evidence="9">
    <location>
        <begin position="103"/>
        <end position="124"/>
    </location>
</feature>
<comment type="subcellular location">
    <subcellularLocation>
        <location evidence="1">Membrane</location>
        <topology evidence="1">Multi-pass membrane protein</topology>
    </subcellularLocation>
</comment>
<dbReference type="Gene3D" id="1.20.1250.20">
    <property type="entry name" value="MFS general substrate transporter like domains"/>
    <property type="match status" value="1"/>
</dbReference>
<dbReference type="AlphaFoldDB" id="A0A0D2YBA0"/>
<evidence type="ECO:0000256" key="6">
    <source>
        <dbReference type="ARBA" id="ARBA00023136"/>
    </source>
</evidence>
<proteinExistence type="inferred from homology"/>
<protein>
    <submittedName>
        <fullName evidence="10">Uncharacterized protein</fullName>
    </submittedName>
</protein>
<evidence type="ECO:0000256" key="8">
    <source>
        <dbReference type="SAM" id="MobiDB-lite"/>
    </source>
</evidence>
<feature type="region of interest" description="Disordered" evidence="8">
    <location>
        <begin position="504"/>
        <end position="523"/>
    </location>
</feature>
<evidence type="ECO:0000256" key="1">
    <source>
        <dbReference type="ARBA" id="ARBA00004141"/>
    </source>
</evidence>
<keyword evidence="3 7" id="KW-0813">Transport</keyword>
<dbReference type="InterPro" id="IPR050360">
    <property type="entry name" value="MFS_Sugar_Transporters"/>
</dbReference>
<sequence length="523" mass="57683">MGTSYNSFLNLRGRALRQAQIGLIAAPAFILFGYNQAGIGPLATLQSFVHIFPDVDTVNTTGSLKSHDSTSKGAVIASFQIGALIGSLSCLFLGDQLGRRKTIFLAAVLTIIGQILQVAAYHLVQFVVGRIILGIGIGEISVVVPIWLSECSPASHRGRDVVAAGIFMCLGYALCNWIDYGFYNLPTSTLQWRLPLAVSMPLSCLILGVIMFMPESPRWLVQVNQAEKATATLMALKNRSEIDEAISTEIAQIESSLENARQERISLMSIFSKNKEKLGYRFFLCIFLQFVQQMCGGNLISTYASTIFQDNLSLGVSLSKILAACALTWKFLSCFVSYIAIDRWGRRAVFMISGAGMSMCMTCLAICTSFPSSSHSASIASAFFIFLFNSFYPIGFLGANFLYCSEVAPVRLRVAMNSVSTANHWLWNFVVTMVTPVAIENIGYRYYIMYAIISASIPIVVFFFYPETMNRNLEALNNTFVEACTVFEVVLMARKMPTQEIEDGLFDGSAQDGKKNLEEKEYA</sequence>
<dbReference type="PROSITE" id="PS50850">
    <property type="entry name" value="MFS"/>
    <property type="match status" value="1"/>
</dbReference>
<reference evidence="11" key="1">
    <citation type="journal article" date="2012" name="Mol. Plant Microbe Interact.">
        <title>A highly conserved effector in Fusarium oxysporum is required for full virulence on Arabidopsis.</title>
        <authorList>
            <person name="Thatcher L.F."/>
            <person name="Gardiner D.M."/>
            <person name="Kazan K."/>
            <person name="Manners J."/>
        </authorList>
    </citation>
    <scope>NUCLEOTIDE SEQUENCE [LARGE SCALE GENOMIC DNA]</scope>
    <source>
        <strain evidence="11">Fo5176</strain>
    </source>
</reference>
<evidence type="ECO:0000256" key="3">
    <source>
        <dbReference type="ARBA" id="ARBA00022448"/>
    </source>
</evidence>
<feature type="transmembrane region" description="Helical" evidence="9">
    <location>
        <begin position="348"/>
        <end position="371"/>
    </location>
</feature>
<dbReference type="NCBIfam" id="TIGR00879">
    <property type="entry name" value="SP"/>
    <property type="match status" value="1"/>
</dbReference>
<dbReference type="InterPro" id="IPR005828">
    <property type="entry name" value="MFS_sugar_transport-like"/>
</dbReference>
<feature type="compositionally biased region" description="Basic and acidic residues" evidence="8">
    <location>
        <begin position="512"/>
        <end position="523"/>
    </location>
</feature>
<dbReference type="SUPFAM" id="SSF103473">
    <property type="entry name" value="MFS general substrate transporter"/>
    <property type="match status" value="1"/>
</dbReference>
<dbReference type="PRINTS" id="PR00171">
    <property type="entry name" value="SUGRTRNSPORT"/>
</dbReference>
<dbReference type="PANTHER" id="PTHR48022:SF45">
    <property type="entry name" value="MAJOR FACILITATOR SUPERFAMILY (MFS) PROFILE DOMAIN-CONTAINING PROTEIN-RELATED"/>
    <property type="match status" value="1"/>
</dbReference>
<evidence type="ECO:0000313" key="11">
    <source>
        <dbReference type="Proteomes" id="UP000002489"/>
    </source>
</evidence>
<dbReference type="VEuPathDB" id="FungiDB:FOXG_13578"/>
<evidence type="ECO:0000256" key="9">
    <source>
        <dbReference type="SAM" id="Phobius"/>
    </source>
</evidence>
<dbReference type="InterPro" id="IPR020846">
    <property type="entry name" value="MFS_dom"/>
</dbReference>
<feature type="transmembrane region" description="Helical" evidence="9">
    <location>
        <begin position="21"/>
        <end position="39"/>
    </location>
</feature>
<dbReference type="GO" id="GO:0005351">
    <property type="term" value="F:carbohydrate:proton symporter activity"/>
    <property type="evidence" value="ECO:0007669"/>
    <property type="project" value="TreeGrafter"/>
</dbReference>
<accession>A0A0D2YBA0</accession>
<dbReference type="Pfam" id="PF00083">
    <property type="entry name" value="Sugar_tr"/>
    <property type="match status" value="1"/>
</dbReference>
<feature type="transmembrane region" description="Helical" evidence="9">
    <location>
        <begin position="448"/>
        <end position="465"/>
    </location>
</feature>
<feature type="transmembrane region" description="Helical" evidence="9">
    <location>
        <begin position="161"/>
        <end position="180"/>
    </location>
</feature>
<dbReference type="PANTHER" id="PTHR48022">
    <property type="entry name" value="PLASTIDIC GLUCOSE TRANSPORTER 4"/>
    <property type="match status" value="1"/>
</dbReference>
<keyword evidence="6 9" id="KW-0472">Membrane</keyword>
<keyword evidence="5 9" id="KW-1133">Transmembrane helix</keyword>
<dbReference type="InterPro" id="IPR003663">
    <property type="entry name" value="Sugar/inositol_transpt"/>
</dbReference>
<evidence type="ECO:0000313" key="10">
    <source>
        <dbReference type="EnsemblFungi" id="FOXG_13578P0"/>
    </source>
</evidence>